<keyword evidence="1" id="KW-0472">Membrane</keyword>
<dbReference type="InterPro" id="IPR049978">
    <property type="entry name" value="SCO6880-like"/>
</dbReference>
<keyword evidence="3" id="KW-1185">Reference proteome</keyword>
<protein>
    <submittedName>
        <fullName evidence="2">Uncharacterized protein</fullName>
    </submittedName>
</protein>
<dbReference type="RefSeq" id="WP_147114477.1">
    <property type="nucleotide sequence ID" value="NZ_BJVJ01000091.1"/>
</dbReference>
<feature type="transmembrane region" description="Helical" evidence="1">
    <location>
        <begin position="29"/>
        <end position="50"/>
    </location>
</feature>
<dbReference type="AlphaFoldDB" id="A0A511DRT4"/>
<dbReference type="NCBIfam" id="NF042935">
    <property type="entry name" value="SCO6880_fam"/>
    <property type="match status" value="1"/>
</dbReference>
<evidence type="ECO:0000313" key="3">
    <source>
        <dbReference type="Proteomes" id="UP000321685"/>
    </source>
</evidence>
<feature type="transmembrane region" description="Helical" evidence="1">
    <location>
        <begin position="83"/>
        <end position="104"/>
    </location>
</feature>
<keyword evidence="1" id="KW-0812">Transmembrane</keyword>
<feature type="transmembrane region" description="Helical" evidence="1">
    <location>
        <begin position="56"/>
        <end position="76"/>
    </location>
</feature>
<sequence length="523" mass="55191">MSARTSSDTASARSLRIYRELNNRERAGWVLGLTPAQAVACLALVAPVLLSLSAGRWVAAFGWLLVDGLLAALIVVPVRGRSAFRWLADLIFFQTGVLMRWSLWQSKAATGLPGPRDEPDLPGVLARVAFPDGPPFRDQGRLCLIHDTGDGRWGATARLTHSGVGMLSDAECERLAARLGNLLIAIGHREVVDRMSLLVRTVPDDGTEYDVWRTAHEHAGAPDLARQATDELDATIGSVSVRTELFVTVSGTESALRRPAAAAGGGTAGRAAVLYRVLDGLDDALKSLGIRSVSWLTSAGMAEAIRTGFNPAAAAVLTNQHLTHQQVAPAGAAPGGGSVGLPLAAAGPTFAPTPAARAYHHDGFSSVSYAVMMPEAGTIFGSLGPLLAVRTAGERRTLAIHYEVLSARAANRAVQSNRFRNNVMTDWKANKGFNTTAAEHRKAGGARNQESAVAAGHSMVRFTVAASITVPAGWNLEDHAAKLENDASGRFRLLRLELAQDSAFVAAALPVGIGLPRLRGALD</sequence>
<evidence type="ECO:0000313" key="2">
    <source>
        <dbReference type="EMBL" id="GEL26454.1"/>
    </source>
</evidence>
<organism evidence="2 3">
    <name type="scientific">Pseudonocardia sulfidoxydans NBRC 16205</name>
    <dbReference type="NCBI Taxonomy" id="1223511"/>
    <lineage>
        <taxon>Bacteria</taxon>
        <taxon>Bacillati</taxon>
        <taxon>Actinomycetota</taxon>
        <taxon>Actinomycetes</taxon>
        <taxon>Pseudonocardiales</taxon>
        <taxon>Pseudonocardiaceae</taxon>
        <taxon>Pseudonocardia</taxon>
    </lineage>
</organism>
<keyword evidence="1" id="KW-1133">Transmembrane helix</keyword>
<reference evidence="2 3" key="1">
    <citation type="submission" date="2019-07" db="EMBL/GenBank/DDBJ databases">
        <title>Whole genome shotgun sequence of Pseudonocardia sulfidoxydans NBRC 16205.</title>
        <authorList>
            <person name="Hosoyama A."/>
            <person name="Uohara A."/>
            <person name="Ohji S."/>
            <person name="Ichikawa N."/>
        </authorList>
    </citation>
    <scope>NUCLEOTIDE SEQUENCE [LARGE SCALE GENOMIC DNA]</scope>
    <source>
        <strain evidence="2 3">NBRC 16205</strain>
    </source>
</reference>
<evidence type="ECO:0000256" key="1">
    <source>
        <dbReference type="SAM" id="Phobius"/>
    </source>
</evidence>
<accession>A0A511DRT4</accession>
<dbReference type="OrthoDB" id="5169343at2"/>
<gene>
    <name evidence="2" type="ORF">PSU4_54080</name>
</gene>
<comment type="caution">
    <text evidence="2">The sequence shown here is derived from an EMBL/GenBank/DDBJ whole genome shotgun (WGS) entry which is preliminary data.</text>
</comment>
<dbReference type="Proteomes" id="UP000321685">
    <property type="component" value="Unassembled WGS sequence"/>
</dbReference>
<proteinExistence type="predicted"/>
<name>A0A511DRT4_9PSEU</name>
<dbReference type="EMBL" id="BJVJ01000091">
    <property type="protein sequence ID" value="GEL26454.1"/>
    <property type="molecule type" value="Genomic_DNA"/>
</dbReference>